<evidence type="ECO:0000256" key="5">
    <source>
        <dbReference type="SAM" id="MobiDB-lite"/>
    </source>
</evidence>
<proteinExistence type="predicted"/>
<dbReference type="Gene3D" id="3.30.565.10">
    <property type="entry name" value="Histidine kinase-like ATPase, C-terminal domain"/>
    <property type="match status" value="1"/>
</dbReference>
<dbReference type="Proteomes" id="UP000292347">
    <property type="component" value="Unassembled WGS sequence"/>
</dbReference>
<dbReference type="EC" id="2.7.13.3" evidence="2"/>
<evidence type="ECO:0000256" key="4">
    <source>
        <dbReference type="ARBA" id="ARBA00022777"/>
    </source>
</evidence>
<dbReference type="GO" id="GO:0000155">
    <property type="term" value="F:phosphorelay sensor kinase activity"/>
    <property type="evidence" value="ECO:0007669"/>
    <property type="project" value="InterPro"/>
</dbReference>
<dbReference type="SMART" id="SM00388">
    <property type="entry name" value="HisKA"/>
    <property type="match status" value="1"/>
</dbReference>
<dbReference type="AlphaFoldDB" id="A0A4Q2J0Z0"/>
<dbReference type="InterPro" id="IPR036890">
    <property type="entry name" value="HATPase_C_sf"/>
</dbReference>
<keyword evidence="3" id="KW-0808">Transferase</keyword>
<dbReference type="InterPro" id="IPR050351">
    <property type="entry name" value="BphY/WalK/GraS-like"/>
</dbReference>
<reference evidence="7 8" key="1">
    <citation type="submission" date="2019-01" db="EMBL/GenBank/DDBJ databases">
        <title>Sphingomonas mucosissima sp. nov. and Sphingomonas desiccabilis sp. nov., from biological soil crusts in the Colorado Plateau, USA.</title>
        <authorList>
            <person name="Zhu D."/>
        </authorList>
    </citation>
    <scope>NUCLEOTIDE SEQUENCE [LARGE SCALE GENOMIC DNA]</scope>
    <source>
        <strain evidence="7 8">CP1D</strain>
    </source>
</reference>
<dbReference type="OrthoDB" id="9813151at2"/>
<evidence type="ECO:0000313" key="7">
    <source>
        <dbReference type="EMBL" id="RXZ35478.1"/>
    </source>
</evidence>
<evidence type="ECO:0000259" key="6">
    <source>
        <dbReference type="PROSITE" id="PS50109"/>
    </source>
</evidence>
<dbReference type="PROSITE" id="PS50109">
    <property type="entry name" value="HIS_KIN"/>
    <property type="match status" value="1"/>
</dbReference>
<dbReference type="EMBL" id="SDPT01000001">
    <property type="protein sequence ID" value="RXZ35478.1"/>
    <property type="molecule type" value="Genomic_DNA"/>
</dbReference>
<evidence type="ECO:0000256" key="1">
    <source>
        <dbReference type="ARBA" id="ARBA00000085"/>
    </source>
</evidence>
<accession>A0A4Q2J0Z0</accession>
<comment type="caution">
    <text evidence="7">The sequence shown here is derived from an EMBL/GenBank/DDBJ whole genome shotgun (WGS) entry which is preliminary data.</text>
</comment>
<keyword evidence="4 7" id="KW-0418">Kinase</keyword>
<evidence type="ECO:0000256" key="3">
    <source>
        <dbReference type="ARBA" id="ARBA00022679"/>
    </source>
</evidence>
<name>A0A4Q2J0Z0_9SPHN</name>
<gene>
    <name evidence="7" type="ORF">EO081_07635</name>
</gene>
<dbReference type="InterPro" id="IPR036097">
    <property type="entry name" value="HisK_dim/P_sf"/>
</dbReference>
<dbReference type="GO" id="GO:0007234">
    <property type="term" value="P:osmosensory signaling via phosphorelay pathway"/>
    <property type="evidence" value="ECO:0007669"/>
    <property type="project" value="TreeGrafter"/>
</dbReference>
<dbReference type="GO" id="GO:0030295">
    <property type="term" value="F:protein kinase activator activity"/>
    <property type="evidence" value="ECO:0007669"/>
    <property type="project" value="TreeGrafter"/>
</dbReference>
<dbReference type="CDD" id="cd00082">
    <property type="entry name" value="HisKA"/>
    <property type="match status" value="1"/>
</dbReference>
<comment type="catalytic activity">
    <reaction evidence="1">
        <text>ATP + protein L-histidine = ADP + protein N-phospho-L-histidine.</text>
        <dbReference type="EC" id="2.7.13.3"/>
    </reaction>
</comment>
<dbReference type="SUPFAM" id="SSF47384">
    <property type="entry name" value="Homodimeric domain of signal transducing histidine kinase"/>
    <property type="match status" value="1"/>
</dbReference>
<dbReference type="GO" id="GO:0000156">
    <property type="term" value="F:phosphorelay response regulator activity"/>
    <property type="evidence" value="ECO:0007669"/>
    <property type="project" value="TreeGrafter"/>
</dbReference>
<feature type="region of interest" description="Disordered" evidence="5">
    <location>
        <begin position="334"/>
        <end position="356"/>
    </location>
</feature>
<evidence type="ECO:0000256" key="2">
    <source>
        <dbReference type="ARBA" id="ARBA00012438"/>
    </source>
</evidence>
<evidence type="ECO:0000313" key="8">
    <source>
        <dbReference type="Proteomes" id="UP000292347"/>
    </source>
</evidence>
<keyword evidence="8" id="KW-1185">Reference proteome</keyword>
<dbReference type="InterPro" id="IPR005467">
    <property type="entry name" value="His_kinase_dom"/>
</dbReference>
<feature type="domain" description="Histidine kinase" evidence="6">
    <location>
        <begin position="361"/>
        <end position="560"/>
    </location>
</feature>
<dbReference type="PANTHER" id="PTHR42878">
    <property type="entry name" value="TWO-COMPONENT HISTIDINE KINASE"/>
    <property type="match status" value="1"/>
</dbReference>
<sequence length="580" mass="61162">MRQARTAPGIRWRVRFDDTLQTVLTTDLSHPQARQSAWRQLVDLIGRRRASADPRAIALLADIRDAVPQAVRAASARALVFANPPATLVRLLAEDTLTVAAPVLASARLEAAEWVALLPDLTPSTRSVLRNRRDLPAEVERALASFGPADMVLTDQSAVEVSTAQATAAPEAPAQLAEAALTPARNAEPVEAVLAPVPEAEAEAPAAVPEGPFRIADVVARINAYQRQADSKPRRPAATPGVVTSFRFETDSRGVLSRVDGVERGPLLGLSLARAGETGLAQIDGVPGGALRRRAAFSNARLQIGGSSDAAGDWRISGVPSFDPASGRFIGYRGSARRPRADERAEPAPAAAPSTADSLRQLVHELRTPAGAISSFAEMIEAQMLGPVPSVYRGQAGVIRQQARDLLGVIDDLDLAARIEEDALDLRPGTVPLAPLLAEIAGELAPLADLRGASVSVEGVYAVVRGDRRAVERLLSRLLATLVSAAQAGETVRVEALAEAREAPLLAFARPASLDAYPGDALLAIDDEGEDTALLGTGFAMRLARNLAKELGGALLFERERLILRLPSAENVPLGQAHGG</sequence>
<dbReference type="InterPro" id="IPR003661">
    <property type="entry name" value="HisK_dim/P_dom"/>
</dbReference>
<organism evidence="7 8">
    <name type="scientific">Sphingomonas desiccabilis</name>
    <dbReference type="NCBI Taxonomy" id="429134"/>
    <lineage>
        <taxon>Bacteria</taxon>
        <taxon>Pseudomonadati</taxon>
        <taxon>Pseudomonadota</taxon>
        <taxon>Alphaproteobacteria</taxon>
        <taxon>Sphingomonadales</taxon>
        <taxon>Sphingomonadaceae</taxon>
        <taxon>Sphingomonas</taxon>
    </lineage>
</organism>
<dbReference type="PANTHER" id="PTHR42878:SF14">
    <property type="entry name" value="OSMOLARITY TWO-COMPONENT SYSTEM PROTEIN SSK1"/>
    <property type="match status" value="1"/>
</dbReference>
<protein>
    <recommendedName>
        <fullName evidence="2">histidine kinase</fullName>
        <ecNumber evidence="2">2.7.13.3</ecNumber>
    </recommendedName>
</protein>
<dbReference type="Pfam" id="PF00512">
    <property type="entry name" value="HisKA"/>
    <property type="match status" value="1"/>
</dbReference>